<name>A0A7J9P781_METMI</name>
<dbReference type="AlphaFoldDB" id="A0A7J9P781"/>
<protein>
    <submittedName>
        <fullName evidence="1">Uncharacterized protein</fullName>
    </submittedName>
</protein>
<organism evidence="1 2">
    <name type="scientific">Methanococcus maripaludis</name>
    <name type="common">Methanococcus deltae</name>
    <dbReference type="NCBI Taxonomy" id="39152"/>
    <lineage>
        <taxon>Archaea</taxon>
        <taxon>Methanobacteriati</taxon>
        <taxon>Methanobacteriota</taxon>
        <taxon>Methanomada group</taxon>
        <taxon>Methanococci</taxon>
        <taxon>Methanococcales</taxon>
        <taxon>Methanococcaceae</taxon>
        <taxon>Methanococcus</taxon>
    </lineage>
</organism>
<accession>A0A7J9P781</accession>
<evidence type="ECO:0000313" key="1">
    <source>
        <dbReference type="EMBL" id="MBA2858654.1"/>
    </source>
</evidence>
<dbReference type="RefSeq" id="WP_181493526.1">
    <property type="nucleotide sequence ID" value="NZ_JACDUN010000001.1"/>
</dbReference>
<gene>
    <name evidence="1" type="ORF">HNP93_001355</name>
</gene>
<comment type="caution">
    <text evidence="1">The sequence shown here is derived from an EMBL/GenBank/DDBJ whole genome shotgun (WGS) entry which is preliminary data.</text>
</comment>
<reference evidence="1 2" key="1">
    <citation type="submission" date="2020-07" db="EMBL/GenBank/DDBJ databases">
        <title>Genomic Encyclopedia of Type Strains, Phase IV (KMG-V): Genome sequencing to study the core and pangenomes of soil and plant-associated prokaryotes.</title>
        <authorList>
            <person name="Whitman W."/>
        </authorList>
    </citation>
    <scope>NUCLEOTIDE SEQUENCE [LARGE SCALE GENOMIC DNA]</scope>
    <source>
        <strain evidence="1 2">C12</strain>
    </source>
</reference>
<sequence>MGKFRELFQKSKNSTLKNDELKSNLNQIGFVLNAIKHPVAEIVDGVLELADIPPLGKIIVTSWDIYDDLTTDNQKADQLDRILEYIKNQNETDPEIKEFFNEAKTDHAKILAGIGRIEKQMAVNHKEIIEKTDYHTEMLEKILKEAQKSGIVYQDRIDEIIKKHPGVLQREQIIKTLVKNLDVDLKVDLSEEHRAYSPNLADHIEKIWKNGDMLTLDEKEIKSLSFSEEALNELFSNEKIQKLIISPQYLQNEIIVRLEVIDPYCSLDNILLKAKRINDEFLELYSENLPLNIILKVPTPPNTSKEGFVTFNYNFNGKSLSEIMPTVNFLDNMLKNNNLFVIDTKTNKKLSDIPVSPEYIPVDELKTKLTFIRNLYLIENKLNRTFVLPKEGFNEQDVLNSEILMEVINKNTSDLSLNSITTDYKGAKNIYRTYKDNGELTPDFYIKGYIRIILFNEKFNIGLMQQIENCKIKNKKQLKKEINKKSEHILIEFEPVDEKSNYRVVSAEIIDKNDKIIN</sequence>
<proteinExistence type="predicted"/>
<evidence type="ECO:0000313" key="2">
    <source>
        <dbReference type="Proteomes" id="UP000558015"/>
    </source>
</evidence>
<dbReference type="Proteomes" id="UP000558015">
    <property type="component" value="Unassembled WGS sequence"/>
</dbReference>
<dbReference type="EMBL" id="JACDUN010000001">
    <property type="protein sequence ID" value="MBA2858654.1"/>
    <property type="molecule type" value="Genomic_DNA"/>
</dbReference>